<dbReference type="RefSeq" id="WP_112340548.1">
    <property type="nucleotide sequence ID" value="NZ_QMKK01000020.1"/>
</dbReference>
<dbReference type="AlphaFoldDB" id="A0A329YLK3"/>
<sequence length="85" mass="9714">MTMIFNGGEVRWPEPVYLRIGYGIPEAIRSPKEAHDYLLFRWPALRGEKYKSARSLCLAANDDPLLCDKARKIFIEACVEADVLD</sequence>
<proteinExistence type="predicted"/>
<dbReference type="Pfam" id="PF06169">
    <property type="entry name" value="DUF982"/>
    <property type="match status" value="1"/>
</dbReference>
<name>A0A329YLK3_RHITR</name>
<organism evidence="1 2">
    <name type="scientific">Rhizobium tropici</name>
    <dbReference type="NCBI Taxonomy" id="398"/>
    <lineage>
        <taxon>Bacteria</taxon>
        <taxon>Pseudomonadati</taxon>
        <taxon>Pseudomonadota</taxon>
        <taxon>Alphaproteobacteria</taxon>
        <taxon>Hyphomicrobiales</taxon>
        <taxon>Rhizobiaceae</taxon>
        <taxon>Rhizobium/Agrobacterium group</taxon>
        <taxon>Rhizobium</taxon>
    </lineage>
</organism>
<dbReference type="OrthoDB" id="8420443at2"/>
<comment type="caution">
    <text evidence="1">The sequence shown here is derived from an EMBL/GenBank/DDBJ whole genome shotgun (WGS) entry which is preliminary data.</text>
</comment>
<accession>A0A329YLK3</accession>
<dbReference type="EMBL" id="QMKK01000020">
    <property type="protein sequence ID" value="RAX42982.1"/>
    <property type="molecule type" value="Genomic_DNA"/>
</dbReference>
<dbReference type="InterPro" id="IPR010385">
    <property type="entry name" value="DUF982"/>
</dbReference>
<dbReference type="Gene3D" id="6.10.250.730">
    <property type="match status" value="1"/>
</dbReference>
<evidence type="ECO:0000313" key="2">
    <source>
        <dbReference type="Proteomes" id="UP000251205"/>
    </source>
</evidence>
<reference evidence="1 2" key="1">
    <citation type="submission" date="2018-06" db="EMBL/GenBank/DDBJ databases">
        <title>Whole Genome Sequence of an efficient microsymbiont, Rhizobium tropici.</title>
        <authorList>
            <person name="Srinivasan R."/>
            <person name="Singh H.V."/>
            <person name="Srivastava R."/>
            <person name="Kumari B."/>
            <person name="Radhakrishna A."/>
        </authorList>
    </citation>
    <scope>NUCLEOTIDE SEQUENCE [LARGE SCALE GENOMIC DNA]</scope>
    <source>
        <strain evidence="1 2">IGFRI Rhizo-19</strain>
    </source>
</reference>
<dbReference type="Proteomes" id="UP000251205">
    <property type="component" value="Unassembled WGS sequence"/>
</dbReference>
<gene>
    <name evidence="1" type="ORF">DQ393_04215</name>
</gene>
<protein>
    <submittedName>
        <fullName evidence="1">DUF982 domain-containing protein</fullName>
    </submittedName>
</protein>
<evidence type="ECO:0000313" key="1">
    <source>
        <dbReference type="EMBL" id="RAX42982.1"/>
    </source>
</evidence>